<dbReference type="Pfam" id="PF00571">
    <property type="entry name" value="CBS"/>
    <property type="match status" value="2"/>
</dbReference>
<dbReference type="PROSITE" id="PS51371">
    <property type="entry name" value="CBS"/>
    <property type="match status" value="2"/>
</dbReference>
<dbReference type="SMART" id="SM00116">
    <property type="entry name" value="CBS"/>
    <property type="match status" value="2"/>
</dbReference>
<organism evidence="4 5">
    <name type="scientific">Dongia soli</name>
    <dbReference type="NCBI Taxonomy" id="600628"/>
    <lineage>
        <taxon>Bacteria</taxon>
        <taxon>Pseudomonadati</taxon>
        <taxon>Pseudomonadota</taxon>
        <taxon>Alphaproteobacteria</taxon>
        <taxon>Rhodospirillales</taxon>
        <taxon>Dongiaceae</taxon>
        <taxon>Dongia</taxon>
    </lineage>
</organism>
<evidence type="ECO:0000313" key="5">
    <source>
        <dbReference type="Proteomes" id="UP001279642"/>
    </source>
</evidence>
<feature type="domain" description="CBS" evidence="3">
    <location>
        <begin position="7"/>
        <end position="63"/>
    </location>
</feature>
<comment type="caution">
    <text evidence="4">The sequence shown here is derived from an EMBL/GenBank/DDBJ whole genome shotgun (WGS) entry which is preliminary data.</text>
</comment>
<dbReference type="RefSeq" id="WP_320509625.1">
    <property type="nucleotide sequence ID" value="NZ_JAXCLW010000005.1"/>
</dbReference>
<reference evidence="4 5" key="1">
    <citation type="journal article" date="2016" name="Antonie Van Leeuwenhoek">
        <title>Dongia soli sp. nov., isolated from soil from Dokdo, Korea.</title>
        <authorList>
            <person name="Kim D.U."/>
            <person name="Lee H."/>
            <person name="Kim H."/>
            <person name="Kim S.G."/>
            <person name="Ka J.O."/>
        </authorList>
    </citation>
    <scope>NUCLEOTIDE SEQUENCE [LARGE SCALE GENOMIC DNA]</scope>
    <source>
        <strain evidence="4 5">D78</strain>
    </source>
</reference>
<dbReference type="PANTHER" id="PTHR43080:SF2">
    <property type="entry name" value="CBS DOMAIN-CONTAINING PROTEIN"/>
    <property type="match status" value="1"/>
</dbReference>
<dbReference type="InterPro" id="IPR046342">
    <property type="entry name" value="CBS_dom_sf"/>
</dbReference>
<evidence type="ECO:0000256" key="2">
    <source>
        <dbReference type="PROSITE-ProRule" id="PRU00703"/>
    </source>
</evidence>
<keyword evidence="5" id="KW-1185">Reference proteome</keyword>
<evidence type="ECO:0000256" key="1">
    <source>
        <dbReference type="ARBA" id="ARBA00023122"/>
    </source>
</evidence>
<dbReference type="CDD" id="cd04622">
    <property type="entry name" value="CBS_pair_HRP1_like"/>
    <property type="match status" value="1"/>
</dbReference>
<gene>
    <name evidence="4" type="ORF">SMD27_17035</name>
</gene>
<protein>
    <submittedName>
        <fullName evidence="4">CBS domain-containing protein</fullName>
    </submittedName>
</protein>
<dbReference type="PANTHER" id="PTHR43080">
    <property type="entry name" value="CBS DOMAIN-CONTAINING PROTEIN CBSX3, MITOCHONDRIAL"/>
    <property type="match status" value="1"/>
</dbReference>
<dbReference type="InterPro" id="IPR000644">
    <property type="entry name" value="CBS_dom"/>
</dbReference>
<name>A0ABU5EE17_9PROT</name>
<evidence type="ECO:0000259" key="3">
    <source>
        <dbReference type="PROSITE" id="PS51371"/>
    </source>
</evidence>
<dbReference type="EMBL" id="JAXCLW010000005">
    <property type="protein sequence ID" value="MDY0884552.1"/>
    <property type="molecule type" value="Genomic_DNA"/>
</dbReference>
<feature type="domain" description="CBS" evidence="3">
    <location>
        <begin position="71"/>
        <end position="128"/>
    </location>
</feature>
<proteinExistence type="predicted"/>
<evidence type="ECO:0000313" key="4">
    <source>
        <dbReference type="EMBL" id="MDY0884552.1"/>
    </source>
</evidence>
<accession>A0ABU5EE17</accession>
<dbReference type="Gene3D" id="3.10.580.10">
    <property type="entry name" value="CBS-domain"/>
    <property type="match status" value="1"/>
</dbReference>
<dbReference type="InterPro" id="IPR051257">
    <property type="entry name" value="Diverse_CBS-Domain"/>
</dbReference>
<sequence length="144" mass="15665">MKVAKIMSSDVHIASPNDSIEEIARIMASEDIGFLPVGENDRLIGTITDRDIVIRGVASGKDGDARVRDVMTREVKYCFSDEEIDHVIENMGDLQVRRLPVVNRDKRLVGVVSLADAALKHDPEATGSALTGVVEPGGNHTQMQ</sequence>
<dbReference type="Proteomes" id="UP001279642">
    <property type="component" value="Unassembled WGS sequence"/>
</dbReference>
<keyword evidence="1 2" id="KW-0129">CBS domain</keyword>
<dbReference type="SUPFAM" id="SSF54631">
    <property type="entry name" value="CBS-domain pair"/>
    <property type="match status" value="1"/>
</dbReference>